<comment type="caution">
    <text evidence="2">The sequence shown here is derived from an EMBL/GenBank/DDBJ whole genome shotgun (WGS) entry which is preliminary data.</text>
</comment>
<feature type="region of interest" description="Disordered" evidence="1">
    <location>
        <begin position="1"/>
        <end position="24"/>
    </location>
</feature>
<accession>A0A4U5Q3Q9</accession>
<dbReference type="EMBL" id="RCHU01000534">
    <property type="protein sequence ID" value="TKS02725.1"/>
    <property type="molecule type" value="Genomic_DNA"/>
</dbReference>
<geneLocation type="mitochondrion" evidence="2"/>
<protein>
    <submittedName>
        <fullName evidence="2">Uncharacterized protein</fullName>
    </submittedName>
</protein>
<dbReference type="AlphaFoldDB" id="A0A4U5Q3Q9"/>
<sequence length="168" mass="18191">MSTLQGVLSPSLSGSSTSVQSSSSVHSMSKSLLAKLSYRHAIGRNSSLGCSHSDAEKLKESGYGTSPTQKDRVTELDASLGTQESLLEWRWEATRLIDNGKVFQTEITLKENHQLNPEKAPVSGEGTAFVASDLVVDVAAEREYRALKAFSEYETGFAEADTKNESDN</sequence>
<evidence type="ECO:0000256" key="1">
    <source>
        <dbReference type="SAM" id="MobiDB-lite"/>
    </source>
</evidence>
<feature type="compositionally biased region" description="Low complexity" evidence="1">
    <location>
        <begin position="7"/>
        <end position="24"/>
    </location>
</feature>
<reference evidence="2" key="1">
    <citation type="submission" date="2018-10" db="EMBL/GenBank/DDBJ databases">
        <title>Population genomic analysis revealed the cold adaptation of white poplar.</title>
        <authorList>
            <person name="Liu Y.-J."/>
        </authorList>
    </citation>
    <scope>NUCLEOTIDE SEQUENCE [LARGE SCALE GENOMIC DNA]</scope>
    <source>
        <strain evidence="2">PAL-ZL1</strain>
    </source>
</reference>
<organism evidence="2">
    <name type="scientific">Populus alba</name>
    <name type="common">White poplar</name>
    <dbReference type="NCBI Taxonomy" id="43335"/>
    <lineage>
        <taxon>Eukaryota</taxon>
        <taxon>Viridiplantae</taxon>
        <taxon>Streptophyta</taxon>
        <taxon>Embryophyta</taxon>
        <taxon>Tracheophyta</taxon>
        <taxon>Spermatophyta</taxon>
        <taxon>Magnoliopsida</taxon>
        <taxon>eudicotyledons</taxon>
        <taxon>Gunneridae</taxon>
        <taxon>Pentapetalae</taxon>
        <taxon>rosids</taxon>
        <taxon>fabids</taxon>
        <taxon>Malpighiales</taxon>
        <taxon>Salicaceae</taxon>
        <taxon>Saliceae</taxon>
        <taxon>Populus</taxon>
    </lineage>
</organism>
<keyword evidence="2" id="KW-0496">Mitochondrion</keyword>
<proteinExistence type="predicted"/>
<gene>
    <name evidence="2" type="ORF">D5086_0000161260</name>
</gene>
<evidence type="ECO:0000313" key="2">
    <source>
        <dbReference type="EMBL" id="TKS02725.1"/>
    </source>
</evidence>
<name>A0A4U5Q3Q9_POPAL</name>